<keyword evidence="4 5" id="KW-0326">Glycosidase</keyword>
<dbReference type="PANTHER" id="PTHR11452:SF80">
    <property type="entry name" value="ALPHA-GALACTOSIDASE 1"/>
    <property type="match status" value="1"/>
</dbReference>
<dbReference type="Gene3D" id="2.60.120.1060">
    <property type="entry name" value="NPCBM/NEW2 domain"/>
    <property type="match status" value="1"/>
</dbReference>
<keyword evidence="2 7" id="KW-0732">Signal</keyword>
<dbReference type="InterPro" id="IPR013222">
    <property type="entry name" value="Glyco_hyd_98_carb-bd"/>
</dbReference>
<dbReference type="CDD" id="cd14792">
    <property type="entry name" value="GH27"/>
    <property type="match status" value="1"/>
</dbReference>
<name>A0A918Q6Y1_9CAUL</name>
<evidence type="ECO:0000256" key="5">
    <source>
        <dbReference type="RuleBase" id="RU361168"/>
    </source>
</evidence>
<dbReference type="GO" id="GO:0005975">
    <property type="term" value="P:carbohydrate metabolic process"/>
    <property type="evidence" value="ECO:0007669"/>
    <property type="project" value="InterPro"/>
</dbReference>
<reference evidence="9" key="2">
    <citation type="submission" date="2020-09" db="EMBL/GenBank/DDBJ databases">
        <authorList>
            <person name="Sun Q."/>
            <person name="Kim S."/>
        </authorList>
    </citation>
    <scope>NUCLEOTIDE SEQUENCE</scope>
    <source>
        <strain evidence="9">KCTC 32296</strain>
    </source>
</reference>
<evidence type="ECO:0000313" key="9">
    <source>
        <dbReference type="EMBL" id="GGZ33013.1"/>
    </source>
</evidence>
<comment type="caution">
    <text evidence="9">The sequence shown here is derived from an EMBL/GenBank/DDBJ whole genome shotgun (WGS) entry which is preliminary data.</text>
</comment>
<evidence type="ECO:0000256" key="2">
    <source>
        <dbReference type="ARBA" id="ARBA00022729"/>
    </source>
</evidence>
<dbReference type="InterPro" id="IPR002241">
    <property type="entry name" value="Glyco_hydro_27"/>
</dbReference>
<dbReference type="AlphaFoldDB" id="A0A918Q6Y1"/>
<keyword evidence="5" id="KW-1015">Disulfide bond</keyword>
<evidence type="ECO:0000256" key="6">
    <source>
        <dbReference type="SAM" id="MobiDB-lite"/>
    </source>
</evidence>
<organism evidence="9 10">
    <name type="scientific">Asticcacaulis endophyticus</name>
    <dbReference type="NCBI Taxonomy" id="1395890"/>
    <lineage>
        <taxon>Bacteria</taxon>
        <taxon>Pseudomonadati</taxon>
        <taxon>Pseudomonadota</taxon>
        <taxon>Alphaproteobacteria</taxon>
        <taxon>Caulobacterales</taxon>
        <taxon>Caulobacteraceae</taxon>
        <taxon>Asticcacaulis</taxon>
    </lineage>
</organism>
<keyword evidence="10" id="KW-1185">Reference proteome</keyword>
<evidence type="ECO:0000259" key="8">
    <source>
        <dbReference type="SMART" id="SM00776"/>
    </source>
</evidence>
<dbReference type="SUPFAM" id="SSF51445">
    <property type="entry name" value="(Trans)glycosidases"/>
    <property type="match status" value="1"/>
</dbReference>
<dbReference type="Pfam" id="PF16499">
    <property type="entry name" value="Melibiase_2"/>
    <property type="match status" value="2"/>
</dbReference>
<protein>
    <recommendedName>
        <fullName evidence="5">Alpha-galactosidase</fullName>
        <ecNumber evidence="5">3.2.1.22</ecNumber>
    </recommendedName>
    <alternativeName>
        <fullName evidence="5">Melibiase</fullName>
    </alternativeName>
</protein>
<evidence type="ECO:0000256" key="3">
    <source>
        <dbReference type="ARBA" id="ARBA00022801"/>
    </source>
</evidence>
<dbReference type="PANTHER" id="PTHR11452">
    <property type="entry name" value="ALPHA-GALACTOSIDASE/ALPHA-N-ACETYLGALACTOSAMINIDASE"/>
    <property type="match status" value="1"/>
</dbReference>
<dbReference type="Pfam" id="PF17801">
    <property type="entry name" value="Melibiase_C"/>
    <property type="match status" value="1"/>
</dbReference>
<feature type="chain" id="PRO_5037433197" description="Alpha-galactosidase" evidence="7">
    <location>
        <begin position="30"/>
        <end position="652"/>
    </location>
</feature>
<dbReference type="EMBL" id="BMZB01000002">
    <property type="protein sequence ID" value="GGZ33013.1"/>
    <property type="molecule type" value="Genomic_DNA"/>
</dbReference>
<sequence>MSVRHYLMSTALGCTLGCALVLMPVCATAQTAPSPATTQAGATRDSLAPSGRWSLPERQQAKTPPMGWNSWNAFRTEVDEAKVMGAAQKLVDSGLSKLGYVYVNIDDGWWLKRRTSDGRMQIRTQIFPSAAVPGKDPSFRAYVDKVHAMGLKAGIYTDVGRNACSQAYDLHSPNLPEGTTAEREVGLYGHEQQDIDLYFKDWGFDYIKVDACGINVYGPGTAVVRDNDYTAFPPLIDQATISRTNIPAVRAMYEKVDAALKSANPDGDYILSLCNWGSADVRTWGKDVGHMWRTSGDITPNWTRMLHNFDSASTRALYAGPGGWNDPDMLFIGHGDFDANHLTEAKSHFALWAIINAPLMIGYDLREAPQSLLNIWGNADIVRVNQDPAGHQGVIAYASDDVQIIVKTLSNGKKAVALFNRGLAKADVTLTAGHLKFSDTAPVQLKNLWDKSAPHFTGDTTFSLAPRETLIFEASGQRRLTDGEFLSEIPGRINVADDGVIAPEPDPVVHRMTNQWGKTLNSGERPTYTGWGGAQADATPYDQTLQIAGQTFDTGIGILANSRLEVRNSTGGKRFEATVGIDDSTRNLKDTVTFLVYGDGKLLAQTTASFGQPAQSLSADLSGVKIVELIAKSATTSDLPLVVTWGDAALLK</sequence>
<evidence type="ECO:0000256" key="1">
    <source>
        <dbReference type="ARBA" id="ARBA00009743"/>
    </source>
</evidence>
<feature type="compositionally biased region" description="Low complexity" evidence="6">
    <location>
        <begin position="32"/>
        <end position="43"/>
    </location>
</feature>
<dbReference type="InterPro" id="IPR017853">
    <property type="entry name" value="GH"/>
</dbReference>
<dbReference type="InterPro" id="IPR008979">
    <property type="entry name" value="Galactose-bd-like_sf"/>
</dbReference>
<dbReference type="EC" id="3.2.1.22" evidence="5"/>
<proteinExistence type="inferred from homology"/>
<accession>A0A918Q6Y1</accession>
<comment type="similarity">
    <text evidence="1 5">Belongs to the glycosyl hydrolase 27 family.</text>
</comment>
<dbReference type="Gene3D" id="3.20.20.70">
    <property type="entry name" value="Aldolase class I"/>
    <property type="match status" value="1"/>
</dbReference>
<dbReference type="PRINTS" id="PR00740">
    <property type="entry name" value="GLHYDRLASE27"/>
</dbReference>
<dbReference type="GO" id="GO:0004557">
    <property type="term" value="F:alpha-galactosidase activity"/>
    <property type="evidence" value="ECO:0007669"/>
    <property type="project" value="UniProtKB-EC"/>
</dbReference>
<comment type="catalytic activity">
    <reaction evidence="5">
        <text>Hydrolysis of terminal, non-reducing alpha-D-galactose residues in alpha-D-galactosides, including galactose oligosaccharides, galactomannans and galactolipids.</text>
        <dbReference type="EC" id="3.2.1.22"/>
    </reaction>
</comment>
<evidence type="ECO:0000256" key="7">
    <source>
        <dbReference type="SAM" id="SignalP"/>
    </source>
</evidence>
<gene>
    <name evidence="9" type="ORF">GCM10011273_19120</name>
</gene>
<dbReference type="SUPFAM" id="SSF51011">
    <property type="entry name" value="Glycosyl hydrolase domain"/>
    <property type="match status" value="1"/>
</dbReference>
<dbReference type="RefSeq" id="WP_229807669.1">
    <property type="nucleotide sequence ID" value="NZ_BMZB01000002.1"/>
</dbReference>
<keyword evidence="3 5" id="KW-0378">Hydrolase</keyword>
<dbReference type="Gene3D" id="2.60.40.1180">
    <property type="entry name" value="Golgi alpha-mannosidase II"/>
    <property type="match status" value="1"/>
</dbReference>
<dbReference type="SMART" id="SM00776">
    <property type="entry name" value="NPCBM"/>
    <property type="match status" value="1"/>
</dbReference>
<reference evidence="9" key="1">
    <citation type="journal article" date="2014" name="Int. J. Syst. Evol. Microbiol.">
        <title>Complete genome sequence of Corynebacterium casei LMG S-19264T (=DSM 44701T), isolated from a smear-ripened cheese.</title>
        <authorList>
            <consortium name="US DOE Joint Genome Institute (JGI-PGF)"/>
            <person name="Walter F."/>
            <person name="Albersmeier A."/>
            <person name="Kalinowski J."/>
            <person name="Ruckert C."/>
        </authorList>
    </citation>
    <scope>NUCLEOTIDE SEQUENCE</scope>
    <source>
        <strain evidence="9">KCTC 32296</strain>
    </source>
</reference>
<feature type="domain" description="Glycosyl hydrolase family 98 putative carbohydrate-binding module" evidence="8">
    <location>
        <begin position="515"/>
        <end position="652"/>
    </location>
</feature>
<dbReference type="Proteomes" id="UP000662572">
    <property type="component" value="Unassembled WGS sequence"/>
</dbReference>
<dbReference type="InterPro" id="IPR038637">
    <property type="entry name" value="NPCBM_sf"/>
</dbReference>
<feature type="signal peptide" evidence="7">
    <location>
        <begin position="1"/>
        <end position="29"/>
    </location>
</feature>
<dbReference type="SUPFAM" id="SSF49785">
    <property type="entry name" value="Galactose-binding domain-like"/>
    <property type="match status" value="1"/>
</dbReference>
<feature type="region of interest" description="Disordered" evidence="6">
    <location>
        <begin position="32"/>
        <end position="67"/>
    </location>
</feature>
<dbReference type="InterPro" id="IPR013780">
    <property type="entry name" value="Glyco_hydro_b"/>
</dbReference>
<dbReference type="InterPro" id="IPR041233">
    <property type="entry name" value="Melibiase_C"/>
</dbReference>
<dbReference type="Pfam" id="PF08305">
    <property type="entry name" value="NPCBM"/>
    <property type="match status" value="1"/>
</dbReference>
<evidence type="ECO:0000256" key="4">
    <source>
        <dbReference type="ARBA" id="ARBA00023295"/>
    </source>
</evidence>
<dbReference type="InterPro" id="IPR013785">
    <property type="entry name" value="Aldolase_TIM"/>
</dbReference>
<evidence type="ECO:0000313" key="10">
    <source>
        <dbReference type="Proteomes" id="UP000662572"/>
    </source>
</evidence>